<feature type="region of interest" description="Disordered" evidence="1">
    <location>
        <begin position="571"/>
        <end position="613"/>
    </location>
</feature>
<reference evidence="2 3" key="1">
    <citation type="submission" date="2024-04" db="EMBL/GenBank/DDBJ databases">
        <authorList>
            <person name="Waldvogel A.-M."/>
            <person name="Schoenle A."/>
        </authorList>
    </citation>
    <scope>NUCLEOTIDE SEQUENCE [LARGE SCALE GENOMIC DNA]</scope>
</reference>
<feature type="compositionally biased region" description="Pro residues" evidence="1">
    <location>
        <begin position="78"/>
        <end position="88"/>
    </location>
</feature>
<feature type="region of interest" description="Disordered" evidence="1">
    <location>
        <begin position="226"/>
        <end position="246"/>
    </location>
</feature>
<evidence type="ECO:0000313" key="2">
    <source>
        <dbReference type="EMBL" id="CAL1587035.1"/>
    </source>
</evidence>
<evidence type="ECO:0000256" key="1">
    <source>
        <dbReference type="SAM" id="MobiDB-lite"/>
    </source>
</evidence>
<feature type="compositionally biased region" description="Low complexity" evidence="1">
    <location>
        <begin position="596"/>
        <end position="613"/>
    </location>
</feature>
<name>A0AAV2KDB9_KNICA</name>
<dbReference type="AlphaFoldDB" id="A0AAV2KDB9"/>
<feature type="compositionally biased region" description="Polar residues" evidence="1">
    <location>
        <begin position="441"/>
        <end position="452"/>
    </location>
</feature>
<feature type="compositionally biased region" description="Low complexity" evidence="1">
    <location>
        <begin position="232"/>
        <end position="246"/>
    </location>
</feature>
<gene>
    <name evidence="2" type="ORF">KC01_LOCUS17007</name>
</gene>
<organism evidence="2 3">
    <name type="scientific">Knipowitschia caucasica</name>
    <name type="common">Caucasian dwarf goby</name>
    <name type="synonym">Pomatoschistus caucasicus</name>
    <dbReference type="NCBI Taxonomy" id="637954"/>
    <lineage>
        <taxon>Eukaryota</taxon>
        <taxon>Metazoa</taxon>
        <taxon>Chordata</taxon>
        <taxon>Craniata</taxon>
        <taxon>Vertebrata</taxon>
        <taxon>Euteleostomi</taxon>
        <taxon>Actinopterygii</taxon>
        <taxon>Neopterygii</taxon>
        <taxon>Teleostei</taxon>
        <taxon>Neoteleostei</taxon>
        <taxon>Acanthomorphata</taxon>
        <taxon>Gobiaria</taxon>
        <taxon>Gobiiformes</taxon>
        <taxon>Gobioidei</taxon>
        <taxon>Gobiidae</taxon>
        <taxon>Gobiinae</taxon>
        <taxon>Knipowitschia</taxon>
    </lineage>
</organism>
<accession>A0AAV2KDB9</accession>
<evidence type="ECO:0000313" key="3">
    <source>
        <dbReference type="Proteomes" id="UP001497482"/>
    </source>
</evidence>
<feature type="compositionally biased region" description="Low complexity" evidence="1">
    <location>
        <begin position="68"/>
        <end position="77"/>
    </location>
</feature>
<feature type="region of interest" description="Disordered" evidence="1">
    <location>
        <begin position="1"/>
        <end position="127"/>
    </location>
</feature>
<feature type="region of interest" description="Disordered" evidence="1">
    <location>
        <begin position="364"/>
        <end position="401"/>
    </location>
</feature>
<dbReference type="PRINTS" id="PR01217">
    <property type="entry name" value="PRICHEXTENSN"/>
</dbReference>
<dbReference type="Proteomes" id="UP001497482">
    <property type="component" value="Chromosome 17"/>
</dbReference>
<protein>
    <submittedName>
        <fullName evidence="2">Uncharacterized protein</fullName>
    </submittedName>
</protein>
<keyword evidence="3" id="KW-1185">Reference proteome</keyword>
<feature type="compositionally biased region" description="Low complexity" evidence="1">
    <location>
        <begin position="576"/>
        <end position="588"/>
    </location>
</feature>
<feature type="region of interest" description="Disordered" evidence="1">
    <location>
        <begin position="419"/>
        <end position="524"/>
    </location>
</feature>
<dbReference type="EMBL" id="OZ035839">
    <property type="protein sequence ID" value="CAL1587035.1"/>
    <property type="molecule type" value="Genomic_DNA"/>
</dbReference>
<sequence length="613" mass="65537">MPLHPPLNPSTYLSSRLPPSRISHLGPHAHPARPDLPPPRPTSAPLSLSVSGSSPHSRSSFAAHGLAHHTSLSSHPPSRSPPQPPLPTPTRYLHRMSPYTPPPSPQLPLPPLPAPVPQPYPSPPAPPLGQLTIKRTLAPTRSPLQGPIAITTHERSATGPLPSTHRSPQLRFDLHFPQLPDSPHLGHAFHTSRPRHFPQLLIRLPALLTSPTLSLSSAQSDTSYSQRLTIASSSSNPSSNPQAAHLLAPHPHRHTLALFLPPHPATHTDTIFPQLSLRLRYSLFPLDHQLLSSASHQRVQTTFPSRPLALNSIPHPGLSVHPLALSSLPARSLPSAKLLSSPLCLPLAHGPSPTALHRLRVASPDSHLRTREPPHPSITPRLTSLTGPHSPPSPLHMLPPFASALRLPPHHSRCSLSTLEPLRLSKTPQDRSPPSSAPYALTSSPSASTLNPASARPPLGPSRLEHFPQHHLAKKTSLTSSPLQSHHTSSQASATSPDSPLSPRSPVGSPSPIRPPPDALTHSSPHLLLRSTHPQPLAPSSNSLVVSYRISLLSLYLYTPASFSAPPLSHLTSAHPRSSSPLVNSSSRSPPPSPPSAHSLSLCAPSSSLRLHF</sequence>
<feature type="compositionally biased region" description="Low complexity" evidence="1">
    <location>
        <begin position="484"/>
        <end position="511"/>
    </location>
</feature>
<proteinExistence type="predicted"/>
<feature type="compositionally biased region" description="Pro residues" evidence="1">
    <location>
        <begin position="99"/>
        <end position="127"/>
    </location>
</feature>
<feature type="compositionally biased region" description="Low complexity" evidence="1">
    <location>
        <begin position="43"/>
        <end position="60"/>
    </location>
</feature>